<protein>
    <recommendedName>
        <fullName evidence="10">Ion-translocating oxidoreductase complex subunit D</fullName>
        <ecNumber evidence="10">7.-.-.-</ecNumber>
    </recommendedName>
    <alternativeName>
        <fullName evidence="10">Rnf electron transport complex subunit D</fullName>
    </alternativeName>
</protein>
<comment type="similarity">
    <text evidence="10">Belongs to the NqrB/RnfD family.</text>
</comment>
<dbReference type="EMBL" id="FOGW01000006">
    <property type="protein sequence ID" value="SER61403.1"/>
    <property type="molecule type" value="Genomic_DNA"/>
</dbReference>
<evidence type="ECO:0000256" key="3">
    <source>
        <dbReference type="ARBA" id="ARBA00022630"/>
    </source>
</evidence>
<dbReference type="OrthoDB" id="9776359at2"/>
<comment type="subcellular location">
    <subcellularLocation>
        <location evidence="10">Cell membrane</location>
        <topology evidence="10">Multi-pass membrane protein</topology>
    </subcellularLocation>
</comment>
<keyword evidence="10" id="KW-1003">Cell membrane</keyword>
<keyword evidence="5 10" id="KW-0812">Transmembrane</keyword>
<evidence type="ECO:0000256" key="10">
    <source>
        <dbReference type="HAMAP-Rule" id="MF_00462"/>
    </source>
</evidence>
<dbReference type="Proteomes" id="UP000182471">
    <property type="component" value="Unassembled WGS sequence"/>
</dbReference>
<evidence type="ECO:0000313" key="11">
    <source>
        <dbReference type="EMBL" id="SER61403.1"/>
    </source>
</evidence>
<comment type="function">
    <text evidence="10">Part of a membrane-bound complex that couples electron transfer with translocation of ions across the membrane.</text>
</comment>
<evidence type="ECO:0000256" key="4">
    <source>
        <dbReference type="ARBA" id="ARBA00022643"/>
    </source>
</evidence>
<feature type="modified residue" description="FMN phosphoryl threonine" evidence="10">
    <location>
        <position position="155"/>
    </location>
</feature>
<feature type="transmembrane region" description="Helical" evidence="10">
    <location>
        <begin position="261"/>
        <end position="279"/>
    </location>
</feature>
<dbReference type="InterPro" id="IPR011303">
    <property type="entry name" value="RnfD_bac"/>
</dbReference>
<dbReference type="HAMAP" id="MF_00462">
    <property type="entry name" value="RsxD_RnfD"/>
    <property type="match status" value="1"/>
</dbReference>
<comment type="cofactor">
    <cofactor evidence="10">
        <name>FMN</name>
        <dbReference type="ChEBI" id="CHEBI:58210"/>
    </cofactor>
</comment>
<dbReference type="PANTHER" id="PTHR30578:SF0">
    <property type="entry name" value="ION-TRANSLOCATING OXIDOREDUCTASE COMPLEX SUBUNIT D"/>
    <property type="match status" value="1"/>
</dbReference>
<evidence type="ECO:0000256" key="6">
    <source>
        <dbReference type="ARBA" id="ARBA00022967"/>
    </source>
</evidence>
<reference evidence="12" key="1">
    <citation type="submission" date="2016-10" db="EMBL/GenBank/DDBJ databases">
        <authorList>
            <person name="Varghese N."/>
            <person name="Submissions S."/>
        </authorList>
    </citation>
    <scope>NUCLEOTIDE SEQUENCE [LARGE SCALE GENOMIC DNA]</scope>
    <source>
        <strain evidence="12">S1b</strain>
    </source>
</reference>
<feature type="transmembrane region" description="Helical" evidence="10">
    <location>
        <begin position="26"/>
        <end position="43"/>
    </location>
</feature>
<keyword evidence="4 10" id="KW-0288">FMN</keyword>
<dbReference type="InterPro" id="IPR004338">
    <property type="entry name" value="NqrB/RnfD"/>
</dbReference>
<evidence type="ECO:0000256" key="2">
    <source>
        <dbReference type="ARBA" id="ARBA00022553"/>
    </source>
</evidence>
<feature type="transmembrane region" description="Helical" evidence="10">
    <location>
        <begin position="229"/>
        <end position="249"/>
    </location>
</feature>
<feature type="transmembrane region" description="Helical" evidence="10">
    <location>
        <begin position="49"/>
        <end position="67"/>
    </location>
</feature>
<proteinExistence type="inferred from homology"/>
<dbReference type="EC" id="7.-.-.-" evidence="10"/>
<evidence type="ECO:0000256" key="5">
    <source>
        <dbReference type="ARBA" id="ARBA00022692"/>
    </source>
</evidence>
<keyword evidence="3 10" id="KW-0285">Flavoprotein</keyword>
<dbReference type="RefSeq" id="WP_022748053.1">
    <property type="nucleotide sequence ID" value="NZ_FOGW01000006.1"/>
</dbReference>
<gene>
    <name evidence="10" type="primary">rnfD</name>
    <name evidence="11" type="ORF">SAMN02910429_00604</name>
</gene>
<evidence type="ECO:0000256" key="1">
    <source>
        <dbReference type="ARBA" id="ARBA00022448"/>
    </source>
</evidence>
<name>A0A1H9QNS9_9FIRM</name>
<organism evidence="11 12">
    <name type="scientific">Lachnobacterium bovis</name>
    <dbReference type="NCBI Taxonomy" id="140626"/>
    <lineage>
        <taxon>Bacteria</taxon>
        <taxon>Bacillati</taxon>
        <taxon>Bacillota</taxon>
        <taxon>Clostridia</taxon>
        <taxon>Lachnospirales</taxon>
        <taxon>Lachnospiraceae</taxon>
        <taxon>Lachnobacterium</taxon>
    </lineage>
</organism>
<feature type="transmembrane region" description="Helical" evidence="10">
    <location>
        <begin position="76"/>
        <end position="93"/>
    </location>
</feature>
<evidence type="ECO:0000256" key="8">
    <source>
        <dbReference type="ARBA" id="ARBA00022989"/>
    </source>
</evidence>
<dbReference type="GO" id="GO:0055085">
    <property type="term" value="P:transmembrane transport"/>
    <property type="evidence" value="ECO:0007669"/>
    <property type="project" value="InterPro"/>
</dbReference>
<dbReference type="GO" id="GO:0022900">
    <property type="term" value="P:electron transport chain"/>
    <property type="evidence" value="ECO:0007669"/>
    <property type="project" value="UniProtKB-UniRule"/>
</dbReference>
<accession>A0A1H9QNS9</accession>
<sequence length="319" mass="34007">MSEKNDVLYQVSSSPHIRANDSTARIMLYVILALLPATFFGIYNFGIRALIVVLVSILSCVLSELCFNKIVKKESTISDLSCVVTGLLLGLNLPATLPFWEAAVGGIFAIIIVKMLFGGLGQNFMNPALGARCFLLISFAADMTNFNIDAYSGATPLAVIKNEGMSNVNSLKMLLGQTAGTIGETSTVAIVLGAAFLILVGVIDLTIPASYILSFVVFISIFGKYQFDVNYIIAEICGGGLMLGAFFMATDYVTSPITPRGRLIFGICCGVLTGLFRCFGANAEGVSFAIILSNLLVPIIEDNTIPTAFGVSKEAKKNE</sequence>
<dbReference type="Pfam" id="PF03116">
    <property type="entry name" value="NQR2_RnfD_RnfE"/>
    <property type="match status" value="1"/>
</dbReference>
<keyword evidence="12" id="KW-1185">Reference proteome</keyword>
<keyword evidence="2 10" id="KW-0597">Phosphoprotein</keyword>
<evidence type="ECO:0000313" key="12">
    <source>
        <dbReference type="Proteomes" id="UP000182471"/>
    </source>
</evidence>
<comment type="subunit">
    <text evidence="10">The complex is composed of six subunits: RnfA, RnfB, RnfC, RnfD, RnfE and RnfG.</text>
</comment>
<keyword evidence="7 10" id="KW-0249">Electron transport</keyword>
<dbReference type="PANTHER" id="PTHR30578">
    <property type="entry name" value="ELECTRON TRANSPORT COMPLEX PROTEIN RNFD"/>
    <property type="match status" value="1"/>
</dbReference>
<dbReference type="AlphaFoldDB" id="A0A1H9QNS9"/>
<dbReference type="GO" id="GO:0005886">
    <property type="term" value="C:plasma membrane"/>
    <property type="evidence" value="ECO:0007669"/>
    <property type="project" value="UniProtKB-SubCell"/>
</dbReference>
<evidence type="ECO:0000256" key="7">
    <source>
        <dbReference type="ARBA" id="ARBA00022982"/>
    </source>
</evidence>
<keyword evidence="8 10" id="KW-1133">Transmembrane helix</keyword>
<keyword evidence="6 10" id="KW-1278">Translocase</keyword>
<evidence type="ECO:0000256" key="9">
    <source>
        <dbReference type="ARBA" id="ARBA00023136"/>
    </source>
</evidence>
<keyword evidence="1 10" id="KW-0813">Transport</keyword>
<keyword evidence="9 10" id="KW-0472">Membrane</keyword>
<feature type="transmembrane region" description="Helical" evidence="10">
    <location>
        <begin position="189"/>
        <end position="222"/>
    </location>
</feature>
<feature type="transmembrane region" description="Helical" evidence="10">
    <location>
        <begin position="99"/>
        <end position="117"/>
    </location>
</feature>